<organism evidence="6">
    <name type="scientific">Anisakis simplex</name>
    <name type="common">Herring worm</name>
    <dbReference type="NCBI Taxonomy" id="6269"/>
    <lineage>
        <taxon>Eukaryota</taxon>
        <taxon>Metazoa</taxon>
        <taxon>Ecdysozoa</taxon>
        <taxon>Nematoda</taxon>
        <taxon>Chromadorea</taxon>
        <taxon>Rhabditida</taxon>
        <taxon>Spirurina</taxon>
        <taxon>Ascaridomorpha</taxon>
        <taxon>Ascaridoidea</taxon>
        <taxon>Anisakidae</taxon>
        <taxon>Anisakis</taxon>
        <taxon>Anisakis simplex complex</taxon>
    </lineage>
</organism>
<sequence length="266" mass="30211">MTRRPYLLDYMEEEGEAREWRVEITAIWNGFTTSQMVTIRFDDGNEFAGNDGSVGERERNFERFFEFDLPEDPGNPPLPAAAGKTSQVEHGDLVSQPGSSRGRFVGIVRMEEASNRILRTTNGEQRAADLPGNSGGQNSRELEWEYQIEPSEWSQAFEIDTRTGTLKTAAGRRRWIDFEEVQHIVLVVIATRHSNRTQSTDPTMKSLRVSSKSEQKSQTPEANRARARARARARSATSTRTAAIRRRICVHLQILDVNDNRPKFVV</sequence>
<feature type="region of interest" description="Disordered" evidence="3">
    <location>
        <begin position="69"/>
        <end position="96"/>
    </location>
</feature>
<evidence type="ECO:0000256" key="3">
    <source>
        <dbReference type="SAM" id="MobiDB-lite"/>
    </source>
</evidence>
<reference evidence="4 5" key="2">
    <citation type="submission" date="2018-11" db="EMBL/GenBank/DDBJ databases">
        <authorList>
            <consortium name="Pathogen Informatics"/>
        </authorList>
    </citation>
    <scope>NUCLEOTIDE SEQUENCE [LARGE SCALE GENOMIC DNA]</scope>
</reference>
<dbReference type="GO" id="GO:0007155">
    <property type="term" value="P:cell adhesion"/>
    <property type="evidence" value="ECO:0007669"/>
    <property type="project" value="InterPro"/>
</dbReference>
<comment type="subcellular location">
    <subcellularLocation>
        <location evidence="1">Membrane</location>
    </subcellularLocation>
</comment>
<dbReference type="SUPFAM" id="SSF49313">
    <property type="entry name" value="Cadherin-like"/>
    <property type="match status" value="1"/>
</dbReference>
<evidence type="ECO:0000256" key="1">
    <source>
        <dbReference type="ARBA" id="ARBA00004370"/>
    </source>
</evidence>
<protein>
    <submittedName>
        <fullName evidence="6">DUF569 domain-containing protein</fullName>
    </submittedName>
</protein>
<reference evidence="6" key="1">
    <citation type="submission" date="2017-02" db="UniProtKB">
        <authorList>
            <consortium name="WormBaseParasite"/>
        </authorList>
    </citation>
    <scope>IDENTIFICATION</scope>
</reference>
<accession>A0A0M3JCZ3</accession>
<feature type="compositionally biased region" description="Polar residues" evidence="3">
    <location>
        <begin position="196"/>
        <end position="221"/>
    </location>
</feature>
<dbReference type="EMBL" id="UYRR01010161">
    <property type="protein sequence ID" value="VDK25258.1"/>
    <property type="molecule type" value="Genomic_DNA"/>
</dbReference>
<feature type="region of interest" description="Disordered" evidence="3">
    <location>
        <begin position="196"/>
        <end position="238"/>
    </location>
</feature>
<dbReference type="Gene3D" id="2.60.40.60">
    <property type="entry name" value="Cadherins"/>
    <property type="match status" value="1"/>
</dbReference>
<dbReference type="Proteomes" id="UP000267096">
    <property type="component" value="Unassembled WGS sequence"/>
</dbReference>
<dbReference type="GO" id="GO:0005509">
    <property type="term" value="F:calcium ion binding"/>
    <property type="evidence" value="ECO:0007669"/>
    <property type="project" value="InterPro"/>
</dbReference>
<dbReference type="CDD" id="cd11304">
    <property type="entry name" value="Cadherin_repeat"/>
    <property type="match status" value="1"/>
</dbReference>
<evidence type="ECO:0000313" key="5">
    <source>
        <dbReference type="Proteomes" id="UP000267096"/>
    </source>
</evidence>
<dbReference type="InterPro" id="IPR020894">
    <property type="entry name" value="Cadherin_CS"/>
</dbReference>
<gene>
    <name evidence="4" type="ORF">ASIM_LOCUS5277</name>
</gene>
<evidence type="ECO:0000313" key="4">
    <source>
        <dbReference type="EMBL" id="VDK25258.1"/>
    </source>
</evidence>
<dbReference type="AlphaFoldDB" id="A0A0M3JCZ3"/>
<dbReference type="GO" id="GO:0005886">
    <property type="term" value="C:plasma membrane"/>
    <property type="evidence" value="ECO:0007669"/>
    <property type="project" value="InterPro"/>
</dbReference>
<evidence type="ECO:0000313" key="6">
    <source>
        <dbReference type="WBParaSite" id="ASIM_0000547801-mRNA-1"/>
    </source>
</evidence>
<name>A0A0M3JCZ3_ANISI</name>
<dbReference type="WBParaSite" id="ASIM_0000547801-mRNA-1">
    <property type="protein sequence ID" value="ASIM_0000547801-mRNA-1"/>
    <property type="gene ID" value="ASIM_0000547801"/>
</dbReference>
<dbReference type="InterPro" id="IPR015919">
    <property type="entry name" value="Cadherin-like_sf"/>
</dbReference>
<keyword evidence="5" id="KW-1185">Reference proteome</keyword>
<proteinExistence type="predicted"/>
<keyword evidence="2" id="KW-0472">Membrane</keyword>
<evidence type="ECO:0000256" key="2">
    <source>
        <dbReference type="ARBA" id="ARBA00023136"/>
    </source>
</evidence>
<dbReference type="PROSITE" id="PS00232">
    <property type="entry name" value="CADHERIN_1"/>
    <property type="match status" value="1"/>
</dbReference>